<dbReference type="EMBL" id="AP023396">
    <property type="protein sequence ID" value="BCK54934.1"/>
    <property type="molecule type" value="Genomic_DNA"/>
</dbReference>
<gene>
    <name evidence="2" type="ORF">NWFMUON74_27060</name>
</gene>
<proteinExistence type="predicted"/>
<dbReference type="InterPro" id="IPR038694">
    <property type="entry name" value="DUF427_sf"/>
</dbReference>
<dbReference type="AlphaFoldDB" id="A0A7G1KNU1"/>
<reference evidence="2 3" key="1">
    <citation type="submission" date="2020-08" db="EMBL/GenBank/DDBJ databases">
        <title>Genome Sequencing of Nocardia wallacei strain FMUON74 and assembly.</title>
        <authorList>
            <person name="Toyokawa M."/>
            <person name="Uesaka K."/>
        </authorList>
    </citation>
    <scope>NUCLEOTIDE SEQUENCE [LARGE SCALE GENOMIC DNA]</scope>
    <source>
        <strain evidence="2 3">FMUON74</strain>
    </source>
</reference>
<dbReference type="Pfam" id="PF04248">
    <property type="entry name" value="NTP_transf_9"/>
    <property type="match status" value="1"/>
</dbReference>
<protein>
    <recommendedName>
        <fullName evidence="1">DUF427 domain-containing protein</fullName>
    </recommendedName>
</protein>
<dbReference type="PANTHER" id="PTHR34310">
    <property type="entry name" value="DUF427 DOMAIN PROTEIN (AFU_ORTHOLOGUE AFUA_3G02220)"/>
    <property type="match status" value="1"/>
</dbReference>
<name>A0A7G1KNU1_9NOCA</name>
<dbReference type="InterPro" id="IPR007361">
    <property type="entry name" value="DUF427"/>
</dbReference>
<dbReference type="GeneID" id="80347256"/>
<evidence type="ECO:0000313" key="2">
    <source>
        <dbReference type="EMBL" id="BCK54934.1"/>
    </source>
</evidence>
<dbReference type="KEGG" id="nwl:NWFMUON74_27060"/>
<accession>A0A7G1KNU1</accession>
<dbReference type="PANTHER" id="PTHR34310:SF8">
    <property type="entry name" value="CONSERVED PROTEIN"/>
    <property type="match status" value="1"/>
</dbReference>
<dbReference type="Gene3D" id="2.170.150.40">
    <property type="entry name" value="Domain of unknown function (DUF427)"/>
    <property type="match status" value="1"/>
</dbReference>
<organism evidence="2 3">
    <name type="scientific">Nocardia wallacei</name>
    <dbReference type="NCBI Taxonomy" id="480035"/>
    <lineage>
        <taxon>Bacteria</taxon>
        <taxon>Bacillati</taxon>
        <taxon>Actinomycetota</taxon>
        <taxon>Actinomycetes</taxon>
        <taxon>Mycobacteriales</taxon>
        <taxon>Nocardiaceae</taxon>
        <taxon>Nocardia</taxon>
    </lineage>
</organism>
<evidence type="ECO:0000259" key="1">
    <source>
        <dbReference type="Pfam" id="PF04248"/>
    </source>
</evidence>
<evidence type="ECO:0000313" key="3">
    <source>
        <dbReference type="Proteomes" id="UP000516173"/>
    </source>
</evidence>
<dbReference type="Proteomes" id="UP000516173">
    <property type="component" value="Chromosome"/>
</dbReference>
<sequence>MQPSGYADWPDYRVDVRRVRNLIRVRFGADTLAETTAGLLVAEQDHGIAFYVPEADVRFDLLVPVPLTSRCPFKGTARYWRPAAHPDPVAWEYPEPYAEVALLRGHLGFYQDRARVEVGVAVPAVSAPYAKNR</sequence>
<keyword evidence="3" id="KW-1185">Reference proteome</keyword>
<feature type="domain" description="DUF427" evidence="1">
    <location>
        <begin position="23"/>
        <end position="111"/>
    </location>
</feature>
<dbReference type="RefSeq" id="WP_187688122.1">
    <property type="nucleotide sequence ID" value="NZ_AP023396.1"/>
</dbReference>